<gene>
    <name evidence="2" type="ORF">RRG08_024790</name>
</gene>
<feature type="signal peptide" evidence="1">
    <location>
        <begin position="1"/>
        <end position="17"/>
    </location>
</feature>
<reference evidence="2" key="1">
    <citation type="journal article" date="2023" name="G3 (Bethesda)">
        <title>A reference genome for the long-term kleptoplast-retaining sea slug Elysia crispata morphotype clarki.</title>
        <authorList>
            <person name="Eastman K.E."/>
            <person name="Pendleton A.L."/>
            <person name="Shaikh M.A."/>
            <person name="Suttiyut T."/>
            <person name="Ogas R."/>
            <person name="Tomko P."/>
            <person name="Gavelis G."/>
            <person name="Widhalm J.R."/>
            <person name="Wisecaver J.H."/>
        </authorList>
    </citation>
    <scope>NUCLEOTIDE SEQUENCE</scope>
    <source>
        <strain evidence="2">ECLA1</strain>
    </source>
</reference>
<dbReference type="AlphaFoldDB" id="A0AAE1CKV6"/>
<dbReference type="Proteomes" id="UP001283361">
    <property type="component" value="Unassembled WGS sequence"/>
</dbReference>
<comment type="caution">
    <text evidence="2">The sequence shown here is derived from an EMBL/GenBank/DDBJ whole genome shotgun (WGS) entry which is preliminary data.</text>
</comment>
<name>A0AAE1CKV6_9GAST</name>
<sequence>MCRFLPLLALFSLKSWSFVTSLGHQGHQPWLSESDQFDGRCWLLDFSRRPLVSKPLTSVGLISLVHPI</sequence>
<evidence type="ECO:0000313" key="2">
    <source>
        <dbReference type="EMBL" id="KAK3703487.1"/>
    </source>
</evidence>
<feature type="chain" id="PRO_5042111783" description="Secreted protein" evidence="1">
    <location>
        <begin position="18"/>
        <end position="68"/>
    </location>
</feature>
<keyword evidence="3" id="KW-1185">Reference proteome</keyword>
<protein>
    <recommendedName>
        <fullName evidence="4">Secreted protein</fullName>
    </recommendedName>
</protein>
<proteinExistence type="predicted"/>
<dbReference type="EMBL" id="JAWDGP010007831">
    <property type="protein sequence ID" value="KAK3703487.1"/>
    <property type="molecule type" value="Genomic_DNA"/>
</dbReference>
<evidence type="ECO:0008006" key="4">
    <source>
        <dbReference type="Google" id="ProtNLM"/>
    </source>
</evidence>
<keyword evidence="1" id="KW-0732">Signal</keyword>
<evidence type="ECO:0000313" key="3">
    <source>
        <dbReference type="Proteomes" id="UP001283361"/>
    </source>
</evidence>
<accession>A0AAE1CKV6</accession>
<evidence type="ECO:0000256" key="1">
    <source>
        <dbReference type="SAM" id="SignalP"/>
    </source>
</evidence>
<organism evidence="2 3">
    <name type="scientific">Elysia crispata</name>
    <name type="common">lettuce slug</name>
    <dbReference type="NCBI Taxonomy" id="231223"/>
    <lineage>
        <taxon>Eukaryota</taxon>
        <taxon>Metazoa</taxon>
        <taxon>Spiralia</taxon>
        <taxon>Lophotrochozoa</taxon>
        <taxon>Mollusca</taxon>
        <taxon>Gastropoda</taxon>
        <taxon>Heterobranchia</taxon>
        <taxon>Euthyneura</taxon>
        <taxon>Panpulmonata</taxon>
        <taxon>Sacoglossa</taxon>
        <taxon>Placobranchoidea</taxon>
        <taxon>Plakobranchidae</taxon>
        <taxon>Elysia</taxon>
    </lineage>
</organism>